<feature type="signal peptide" evidence="1">
    <location>
        <begin position="1"/>
        <end position="22"/>
    </location>
</feature>
<evidence type="ECO:0000313" key="2">
    <source>
        <dbReference type="EMBL" id="KHN76413.1"/>
    </source>
</evidence>
<dbReference type="Proteomes" id="UP000031036">
    <property type="component" value="Unassembled WGS sequence"/>
</dbReference>
<protein>
    <submittedName>
        <fullName evidence="2">Uncharacterized protein</fullName>
    </submittedName>
</protein>
<reference evidence="2 3" key="1">
    <citation type="submission" date="2014-11" db="EMBL/GenBank/DDBJ databases">
        <title>Genetic blueprint of the zoonotic pathogen Toxocara canis.</title>
        <authorList>
            <person name="Zhu X.-Q."/>
            <person name="Korhonen P.K."/>
            <person name="Cai H."/>
            <person name="Young N.D."/>
            <person name="Nejsum P."/>
            <person name="von Samson-Himmelstjerna G."/>
            <person name="Boag P.R."/>
            <person name="Tan P."/>
            <person name="Li Q."/>
            <person name="Min J."/>
            <person name="Yang Y."/>
            <person name="Wang X."/>
            <person name="Fang X."/>
            <person name="Hall R.S."/>
            <person name="Hofmann A."/>
            <person name="Sternberg P.W."/>
            <person name="Jex A.R."/>
            <person name="Gasser R.B."/>
        </authorList>
    </citation>
    <scope>NUCLEOTIDE SEQUENCE [LARGE SCALE GENOMIC DNA]</scope>
    <source>
        <strain evidence="2">PN_DK_2014</strain>
    </source>
</reference>
<keyword evidence="3" id="KW-1185">Reference proteome</keyword>
<dbReference type="AlphaFoldDB" id="A0A0B2V4B8"/>
<evidence type="ECO:0000313" key="3">
    <source>
        <dbReference type="Proteomes" id="UP000031036"/>
    </source>
</evidence>
<keyword evidence="1" id="KW-0732">Signal</keyword>
<sequence length="138" mass="15697">MRNIAVLLLLVLLICKNEVADASVCKFMDIPLLSKAANEALKANFSRVDEVSGDRRQKCSIVEDAGNNHYRETVGDNDKFTTRRVFMRTVQVEAVKRNVVKESVDASFVTLKAVYGQAVDNWLYYYLNDDELCRKSLK</sequence>
<comment type="caution">
    <text evidence="2">The sequence shown here is derived from an EMBL/GenBank/DDBJ whole genome shotgun (WGS) entry which is preliminary data.</text>
</comment>
<gene>
    <name evidence="2" type="ORF">Tcan_03612</name>
</gene>
<feature type="chain" id="PRO_5002076815" evidence="1">
    <location>
        <begin position="23"/>
        <end position="138"/>
    </location>
</feature>
<organism evidence="2 3">
    <name type="scientific">Toxocara canis</name>
    <name type="common">Canine roundworm</name>
    <dbReference type="NCBI Taxonomy" id="6265"/>
    <lineage>
        <taxon>Eukaryota</taxon>
        <taxon>Metazoa</taxon>
        <taxon>Ecdysozoa</taxon>
        <taxon>Nematoda</taxon>
        <taxon>Chromadorea</taxon>
        <taxon>Rhabditida</taxon>
        <taxon>Spirurina</taxon>
        <taxon>Ascaridomorpha</taxon>
        <taxon>Ascaridoidea</taxon>
        <taxon>Toxocaridae</taxon>
        <taxon>Toxocara</taxon>
    </lineage>
</organism>
<dbReference type="EMBL" id="JPKZ01002493">
    <property type="protein sequence ID" value="KHN76413.1"/>
    <property type="molecule type" value="Genomic_DNA"/>
</dbReference>
<name>A0A0B2V4B8_TOXCA</name>
<accession>A0A0B2V4B8</accession>
<evidence type="ECO:0000256" key="1">
    <source>
        <dbReference type="SAM" id="SignalP"/>
    </source>
</evidence>
<proteinExistence type="predicted"/>